<feature type="transmembrane region" description="Helical" evidence="5">
    <location>
        <begin position="67"/>
        <end position="85"/>
    </location>
</feature>
<dbReference type="InterPro" id="IPR011547">
    <property type="entry name" value="SLC26A/SulP_dom"/>
</dbReference>
<name>A0A917FXZ9_9BACI</name>
<dbReference type="SUPFAM" id="SSF52091">
    <property type="entry name" value="SpoIIaa-like"/>
    <property type="match status" value="1"/>
</dbReference>
<keyword evidence="2 5" id="KW-0812">Transmembrane</keyword>
<accession>A0A917FXZ9</accession>
<dbReference type="Proteomes" id="UP000616608">
    <property type="component" value="Unassembled WGS sequence"/>
</dbReference>
<dbReference type="EMBL" id="BMJT01000001">
    <property type="protein sequence ID" value="GGG12936.1"/>
    <property type="molecule type" value="Genomic_DNA"/>
</dbReference>
<sequence>MKNHRFTNYALSDVKKDLIAGLTVGIVAIPLGMAFAIASGVKPEYGLYTTIIAGFLVALFGGSRFQVAGPTGAFIPILLAIVLQYGYEDLLIAGLLAGIFLLIMSFIGVSQLIHFVPRSVTIGFTAGIAVIIFSGQIANFFGLTGVEKKEYFHETIMELMAQAHTWNGYSVLLGVIGFVTILSITKFAPRIPVLLFALVVPTIVSVIWLDGRVETIGTAFGGIPKTLPQFALPTITFNKVLELWQPALIIAMLGAIESLLSTVVADEMTHTKHNPKRELFGQGLANIFTPLFGGIPATGAIARTATNIRSGAVSPLSSIFQSGFVLLFLVLLSPYASYIPLAAMAPILMFVAWNMSARKVFAQIARVRSGDAIVLWVTFLLTIFVNLTVAVQVGILLSAVFFLKKMIGELRIKKQKVTAAEVMQFGEATVKYNIQGPLFFGTAKKFEDQFESWIQEDVKTIIMKMEEVSVIDATGEAAIANLLDYAESEHIRIIIKKLPQEPRSFLKKSGLYDKIGADNFYMVKDLT</sequence>
<keyword evidence="4 5" id="KW-0472">Membrane</keyword>
<dbReference type="PANTHER" id="PTHR11814">
    <property type="entry name" value="SULFATE TRANSPORTER"/>
    <property type="match status" value="1"/>
</dbReference>
<dbReference type="AlphaFoldDB" id="A0A917FXZ9"/>
<feature type="transmembrane region" description="Helical" evidence="5">
    <location>
        <begin position="91"/>
        <end position="113"/>
    </location>
</feature>
<feature type="domain" description="STAS" evidence="6">
    <location>
        <begin position="432"/>
        <end position="527"/>
    </location>
</feature>
<feature type="transmembrane region" description="Helical" evidence="5">
    <location>
        <begin position="120"/>
        <end position="146"/>
    </location>
</feature>
<feature type="transmembrane region" description="Helical" evidence="5">
    <location>
        <begin position="373"/>
        <end position="403"/>
    </location>
</feature>
<organism evidence="7 8">
    <name type="scientific">Lysinibacillus alkalisoli</name>
    <dbReference type="NCBI Taxonomy" id="1911548"/>
    <lineage>
        <taxon>Bacteria</taxon>
        <taxon>Bacillati</taxon>
        <taxon>Bacillota</taxon>
        <taxon>Bacilli</taxon>
        <taxon>Bacillales</taxon>
        <taxon>Bacillaceae</taxon>
        <taxon>Lysinibacillus</taxon>
    </lineage>
</organism>
<dbReference type="InterPro" id="IPR002645">
    <property type="entry name" value="STAS_dom"/>
</dbReference>
<feature type="transmembrane region" description="Helical" evidence="5">
    <location>
        <begin position="20"/>
        <end position="39"/>
    </location>
</feature>
<feature type="transmembrane region" description="Helical" evidence="5">
    <location>
        <begin position="166"/>
        <end position="184"/>
    </location>
</feature>
<dbReference type="PROSITE" id="PS50801">
    <property type="entry name" value="STAS"/>
    <property type="match status" value="1"/>
</dbReference>
<comment type="subcellular location">
    <subcellularLocation>
        <location evidence="1">Membrane</location>
        <topology evidence="1">Multi-pass membrane protein</topology>
    </subcellularLocation>
</comment>
<evidence type="ECO:0000313" key="7">
    <source>
        <dbReference type="EMBL" id="GGG12936.1"/>
    </source>
</evidence>
<comment type="caution">
    <text evidence="7">The sequence shown here is derived from an EMBL/GenBank/DDBJ whole genome shotgun (WGS) entry which is preliminary data.</text>
</comment>
<feature type="transmembrane region" description="Helical" evidence="5">
    <location>
        <begin position="324"/>
        <end position="353"/>
    </location>
</feature>
<evidence type="ECO:0000256" key="1">
    <source>
        <dbReference type="ARBA" id="ARBA00004141"/>
    </source>
</evidence>
<dbReference type="InterPro" id="IPR036513">
    <property type="entry name" value="STAS_dom_sf"/>
</dbReference>
<dbReference type="Pfam" id="PF01740">
    <property type="entry name" value="STAS"/>
    <property type="match status" value="1"/>
</dbReference>
<feature type="transmembrane region" description="Helical" evidence="5">
    <location>
        <begin position="243"/>
        <end position="265"/>
    </location>
</feature>
<dbReference type="Gene3D" id="3.30.750.24">
    <property type="entry name" value="STAS domain"/>
    <property type="match status" value="1"/>
</dbReference>
<reference evidence="7" key="1">
    <citation type="journal article" date="2014" name="Int. J. Syst. Evol. Microbiol.">
        <title>Complete genome sequence of Corynebacterium casei LMG S-19264T (=DSM 44701T), isolated from a smear-ripened cheese.</title>
        <authorList>
            <consortium name="US DOE Joint Genome Institute (JGI-PGF)"/>
            <person name="Walter F."/>
            <person name="Albersmeier A."/>
            <person name="Kalinowski J."/>
            <person name="Ruckert C."/>
        </authorList>
    </citation>
    <scope>NUCLEOTIDE SEQUENCE</scope>
    <source>
        <strain evidence="7">CGMCC 1.15760</strain>
    </source>
</reference>
<dbReference type="InterPro" id="IPR001902">
    <property type="entry name" value="SLC26A/SulP_fam"/>
</dbReference>
<keyword evidence="8" id="KW-1185">Reference proteome</keyword>
<evidence type="ECO:0000256" key="4">
    <source>
        <dbReference type="ARBA" id="ARBA00023136"/>
    </source>
</evidence>
<feature type="transmembrane region" description="Helical" evidence="5">
    <location>
        <begin position="45"/>
        <end position="62"/>
    </location>
</feature>
<evidence type="ECO:0000259" key="6">
    <source>
        <dbReference type="PROSITE" id="PS50801"/>
    </source>
</evidence>
<feature type="transmembrane region" description="Helical" evidence="5">
    <location>
        <begin position="191"/>
        <end position="209"/>
    </location>
</feature>
<proteinExistence type="predicted"/>
<dbReference type="GO" id="GO:0055085">
    <property type="term" value="P:transmembrane transport"/>
    <property type="evidence" value="ECO:0007669"/>
    <property type="project" value="InterPro"/>
</dbReference>
<evidence type="ECO:0000256" key="2">
    <source>
        <dbReference type="ARBA" id="ARBA00022692"/>
    </source>
</evidence>
<evidence type="ECO:0000256" key="3">
    <source>
        <dbReference type="ARBA" id="ARBA00022989"/>
    </source>
</evidence>
<gene>
    <name evidence="7" type="ORF">GCM10007425_04070</name>
</gene>
<keyword evidence="3 5" id="KW-1133">Transmembrane helix</keyword>
<evidence type="ECO:0000313" key="8">
    <source>
        <dbReference type="Proteomes" id="UP000616608"/>
    </source>
</evidence>
<evidence type="ECO:0000256" key="5">
    <source>
        <dbReference type="SAM" id="Phobius"/>
    </source>
</evidence>
<protein>
    <submittedName>
        <fullName evidence="7">Sodium-independent anion transporter</fullName>
    </submittedName>
</protein>
<dbReference type="GO" id="GO:0016020">
    <property type="term" value="C:membrane"/>
    <property type="evidence" value="ECO:0007669"/>
    <property type="project" value="UniProtKB-SubCell"/>
</dbReference>
<dbReference type="Pfam" id="PF00916">
    <property type="entry name" value="Sulfate_transp"/>
    <property type="match status" value="1"/>
</dbReference>
<dbReference type="CDD" id="cd07042">
    <property type="entry name" value="STAS_SulP_like_sulfate_transporter"/>
    <property type="match status" value="1"/>
</dbReference>
<reference evidence="7" key="2">
    <citation type="submission" date="2020-09" db="EMBL/GenBank/DDBJ databases">
        <authorList>
            <person name="Sun Q."/>
            <person name="Zhou Y."/>
        </authorList>
    </citation>
    <scope>NUCLEOTIDE SEQUENCE</scope>
    <source>
        <strain evidence="7">CGMCC 1.15760</strain>
    </source>
</reference>